<reference evidence="7" key="1">
    <citation type="journal article" date="2011" name="Nat. Biotechnol.">
        <title>Genome sequencing and comparison of two nonhuman primate animal models, the cynomolgus and Chinese rhesus macaques.</title>
        <authorList>
            <person name="Yan G."/>
            <person name="Zhang G."/>
            <person name="Fang X."/>
            <person name="Zhang Y."/>
            <person name="Li C."/>
            <person name="Ling F."/>
            <person name="Cooper D.N."/>
            <person name="Li Q."/>
            <person name="Li Y."/>
            <person name="van Gool A.J."/>
            <person name="Du H."/>
            <person name="Chen J."/>
            <person name="Chen R."/>
            <person name="Zhang P."/>
            <person name="Huang Z."/>
            <person name="Thompson J.R."/>
            <person name="Meng Y."/>
            <person name="Bai Y."/>
            <person name="Wang J."/>
            <person name="Zhuo M."/>
            <person name="Wang T."/>
            <person name="Huang Y."/>
            <person name="Wei L."/>
            <person name="Li J."/>
            <person name="Wang Z."/>
            <person name="Hu H."/>
            <person name="Yang P."/>
            <person name="Le L."/>
            <person name="Stenson P.D."/>
            <person name="Li B."/>
            <person name="Liu X."/>
            <person name="Ball E.V."/>
            <person name="An N."/>
            <person name="Huang Q."/>
            <person name="Zhang Y."/>
            <person name="Fan W."/>
            <person name="Zhang X."/>
            <person name="Li Y."/>
            <person name="Wang W."/>
            <person name="Katze M.G."/>
            <person name="Su B."/>
            <person name="Nielsen R."/>
            <person name="Yang H."/>
            <person name="Wang J."/>
            <person name="Wang X."/>
            <person name="Wang J."/>
        </authorList>
    </citation>
    <scope>NUCLEOTIDE SEQUENCE [LARGE SCALE GENOMIC DNA]</scope>
    <source>
        <strain evidence="7">CR-5</strain>
    </source>
</reference>
<evidence type="ECO:0000256" key="4">
    <source>
        <dbReference type="ARBA" id="ARBA00035207"/>
    </source>
</evidence>
<dbReference type="AlphaFoldDB" id="F6VMR3"/>
<evidence type="ECO:0000256" key="5">
    <source>
        <dbReference type="ARBA" id="ARBA00035325"/>
    </source>
</evidence>
<organism evidence="7">
    <name type="scientific">Macaca mulatta</name>
    <name type="common">Rhesus macaque</name>
    <dbReference type="NCBI Taxonomy" id="9544"/>
    <lineage>
        <taxon>Eukaryota</taxon>
        <taxon>Metazoa</taxon>
        <taxon>Chordata</taxon>
        <taxon>Craniata</taxon>
        <taxon>Vertebrata</taxon>
        <taxon>Euteleostomi</taxon>
        <taxon>Mammalia</taxon>
        <taxon>Eutheria</taxon>
        <taxon>Euarchontoglires</taxon>
        <taxon>Primates</taxon>
        <taxon>Haplorrhini</taxon>
        <taxon>Catarrhini</taxon>
        <taxon>Cercopithecidae</taxon>
        <taxon>Cercopithecinae</taxon>
        <taxon>Macaca</taxon>
    </lineage>
</organism>
<proteinExistence type="inferred from homology"/>
<evidence type="ECO:0000256" key="1">
    <source>
        <dbReference type="ARBA" id="ARBA00009451"/>
    </source>
</evidence>
<name>F6VMR3_MACMU</name>
<dbReference type="GO" id="GO:0006412">
    <property type="term" value="P:translation"/>
    <property type="evidence" value="ECO:0007669"/>
    <property type="project" value="InterPro"/>
</dbReference>
<dbReference type="Proteomes" id="UP000013456">
    <property type="component" value="Chromosome 8"/>
</dbReference>
<dbReference type="InterPro" id="IPR001063">
    <property type="entry name" value="Ribosomal_uL22"/>
</dbReference>
<feature type="non-terminal residue" evidence="7">
    <location>
        <position position="1"/>
    </location>
</feature>
<gene>
    <name evidence="7" type="ORF">EGK_19014</name>
</gene>
<keyword evidence="3 6" id="KW-0687">Ribonucleoprotein</keyword>
<dbReference type="SUPFAM" id="SSF54843">
    <property type="entry name" value="Ribosomal protein L22"/>
    <property type="match status" value="1"/>
</dbReference>
<accession>F6VMR3</accession>
<dbReference type="HOGENOM" id="CLU_083987_0_1_1"/>
<dbReference type="InterPro" id="IPR036394">
    <property type="entry name" value="Ribosomal_uL22_sf"/>
</dbReference>
<sequence length="132" mass="15284">RGSNLHVHFKNTCETAKAMKALPIWKATKYRKDVTLQKLCTVPKDKHCGWAHGWWPRENADSNAELQGLDVDALVIEHSQVNKAFKMRHRTYRAHGQTNPYVSSPCHIEMIFPEKEHIEPEEEVAQKKKISQ</sequence>
<dbReference type="PANTHER" id="PTHR11593:SF11">
    <property type="entry name" value="LARGE RIBOSOMAL SUBUNIT PROTEIN UL22"/>
    <property type="match status" value="1"/>
</dbReference>
<dbReference type="GO" id="GO:0015934">
    <property type="term" value="C:large ribosomal subunit"/>
    <property type="evidence" value="ECO:0007669"/>
    <property type="project" value="InterPro"/>
</dbReference>
<keyword evidence="2 6" id="KW-0689">Ribosomal protein</keyword>
<dbReference type="EMBL" id="CM001260">
    <property type="protein sequence ID" value="EHH28552.1"/>
    <property type="molecule type" value="Genomic_DNA"/>
</dbReference>
<dbReference type="Gene3D" id="3.90.470.10">
    <property type="entry name" value="Ribosomal protein L22/L17"/>
    <property type="match status" value="1"/>
</dbReference>
<comment type="similarity">
    <text evidence="1 6">Belongs to the universal ribosomal protein uL22 family.</text>
</comment>
<feature type="non-terminal residue" evidence="7">
    <location>
        <position position="132"/>
    </location>
</feature>
<evidence type="ECO:0000313" key="7">
    <source>
        <dbReference type="EMBL" id="EHH28552.1"/>
    </source>
</evidence>
<dbReference type="InterPro" id="IPR005721">
    <property type="entry name" value="Ribosomal_uL22_euk/arc"/>
</dbReference>
<dbReference type="Pfam" id="PF00237">
    <property type="entry name" value="Ribosomal_L22"/>
    <property type="match status" value="1"/>
</dbReference>
<dbReference type="PANTHER" id="PTHR11593">
    <property type="entry name" value="60S RIBOSOMAL PROTEIN L17"/>
    <property type="match status" value="1"/>
</dbReference>
<evidence type="ECO:0000256" key="3">
    <source>
        <dbReference type="ARBA" id="ARBA00023274"/>
    </source>
</evidence>
<protein>
    <recommendedName>
        <fullName evidence="4">Large ribosomal subunit protein uL22</fullName>
    </recommendedName>
    <alternativeName>
        <fullName evidence="5">60S ribosomal protein L17</fullName>
    </alternativeName>
</protein>
<dbReference type="GO" id="GO:0003735">
    <property type="term" value="F:structural constituent of ribosome"/>
    <property type="evidence" value="ECO:0007669"/>
    <property type="project" value="InterPro"/>
</dbReference>
<evidence type="ECO:0000256" key="2">
    <source>
        <dbReference type="ARBA" id="ARBA00022980"/>
    </source>
</evidence>
<evidence type="ECO:0000256" key="6">
    <source>
        <dbReference type="RuleBase" id="RU004005"/>
    </source>
</evidence>
<dbReference type="NCBIfam" id="TIGR01038">
    <property type="entry name" value="uL22_arch_euk"/>
    <property type="match status" value="1"/>
</dbReference>